<feature type="region of interest" description="Disordered" evidence="3">
    <location>
        <begin position="1"/>
        <end position="72"/>
    </location>
</feature>
<evidence type="ECO:0000256" key="1">
    <source>
        <dbReference type="ARBA" id="ARBA00022884"/>
    </source>
</evidence>
<gene>
    <name evidence="5" type="ORF">GSOID_T00031475001</name>
</gene>
<dbReference type="Proteomes" id="UP000011014">
    <property type="component" value="Unassembled WGS sequence"/>
</dbReference>
<evidence type="ECO:0000256" key="3">
    <source>
        <dbReference type="SAM" id="MobiDB-lite"/>
    </source>
</evidence>
<organism evidence="5">
    <name type="scientific">Oikopleura dioica</name>
    <name type="common">Tunicate</name>
    <dbReference type="NCBI Taxonomy" id="34765"/>
    <lineage>
        <taxon>Eukaryota</taxon>
        <taxon>Metazoa</taxon>
        <taxon>Chordata</taxon>
        <taxon>Tunicata</taxon>
        <taxon>Appendicularia</taxon>
        <taxon>Copelata</taxon>
        <taxon>Oikopleuridae</taxon>
        <taxon>Oikopleura</taxon>
    </lineage>
</organism>
<dbReference type="PANTHER" id="PTHR21245">
    <property type="entry name" value="HETEROGENEOUS NUCLEAR RIBONUCLEOPROTEIN"/>
    <property type="match status" value="1"/>
</dbReference>
<feature type="domain" description="RRM" evidence="4">
    <location>
        <begin position="291"/>
        <end position="375"/>
    </location>
</feature>
<feature type="compositionally biased region" description="Basic and acidic residues" evidence="3">
    <location>
        <begin position="1"/>
        <end position="33"/>
    </location>
</feature>
<reference evidence="5" key="1">
    <citation type="journal article" date="2010" name="Science">
        <title>Plasticity of animal genome architecture unmasked by rapid evolution of a pelagic tunicate.</title>
        <authorList>
            <person name="Denoeud F."/>
            <person name="Henriet S."/>
            <person name="Mungpakdee S."/>
            <person name="Aury J.M."/>
            <person name="Da Silva C."/>
            <person name="Brinkmann H."/>
            <person name="Mikhaleva J."/>
            <person name="Olsen L.C."/>
            <person name="Jubin C."/>
            <person name="Canestro C."/>
            <person name="Bouquet J.M."/>
            <person name="Danks G."/>
            <person name="Poulain J."/>
            <person name="Campsteijn C."/>
            <person name="Adamski M."/>
            <person name="Cross I."/>
            <person name="Yadetie F."/>
            <person name="Muffato M."/>
            <person name="Louis A."/>
            <person name="Butcher S."/>
            <person name="Tsagkogeorga G."/>
            <person name="Konrad A."/>
            <person name="Singh S."/>
            <person name="Jensen M.F."/>
            <person name="Cong E.H."/>
            <person name="Eikeseth-Otteraa H."/>
            <person name="Noel B."/>
            <person name="Anthouard V."/>
            <person name="Porcel B.M."/>
            <person name="Kachouri-Lafond R."/>
            <person name="Nishino A."/>
            <person name="Ugolini M."/>
            <person name="Chourrout P."/>
            <person name="Nishida H."/>
            <person name="Aasland R."/>
            <person name="Huzurbazar S."/>
            <person name="Westhof E."/>
            <person name="Delsuc F."/>
            <person name="Lehrach H."/>
            <person name="Reinhardt R."/>
            <person name="Weissenbach J."/>
            <person name="Roy S.W."/>
            <person name="Artiguenave F."/>
            <person name="Postlethwait J.H."/>
            <person name="Manak J.R."/>
            <person name="Thompson E.M."/>
            <person name="Jaillon O."/>
            <person name="Du Pasquier L."/>
            <person name="Boudinot P."/>
            <person name="Liberles D.A."/>
            <person name="Volff J.N."/>
            <person name="Philippe H."/>
            <person name="Lenhard B."/>
            <person name="Roest Crollius H."/>
            <person name="Wincker P."/>
            <person name="Chourrout D."/>
        </authorList>
    </citation>
    <scope>NUCLEOTIDE SEQUENCE [LARGE SCALE GENOMIC DNA]</scope>
</reference>
<dbReference type="InterPro" id="IPR000504">
    <property type="entry name" value="RRM_dom"/>
</dbReference>
<feature type="domain" description="RRM" evidence="4">
    <location>
        <begin position="210"/>
        <end position="289"/>
    </location>
</feature>
<evidence type="ECO:0000256" key="2">
    <source>
        <dbReference type="PROSITE-ProRule" id="PRU00176"/>
    </source>
</evidence>
<dbReference type="SMART" id="SM00360">
    <property type="entry name" value="RRM"/>
    <property type="match status" value="3"/>
</dbReference>
<sequence length="580" mass="64646">MDIKEDLPTEEPKVEPEATMGDVKEEEAPREPEAVTETNGENETIAEEPIKIEAENGVENSNTSQNGGPKLPEDIAGYLDPELREKTESILAYPNCAGQTLDKFALTRLKNLNAKHAKEALNELDRIAQSAPIEKISQFFANIIACHQQNQDSEQAGADPIEWSYHAPDPEPIQELISKTGYNLTITTGQRKFGGPPPESVFAGKKKNNGECFIGSLHRDAFEPDIWTLLEEVPEATVYEIRLMMGYDGKSRGFAFVSFVEDGAAQRCKALLDTKQFMEKKLHVNVSIPATRIFIGSIPKDKSKQQFEEELTNNGVSTWVVNQSQKDNGASNRGFAFVEFESHMDASTVKVQSFNKLHLFYECFKKNLLNRSLALFGRYYQNVDWADPENTPDDNVMSTVKNLYVKGWSEARTEEEIKALFEPYGVVEKVKKINNFSFVHFVERDSALKAIEAMNGKNFGNDEVIDVSLAKPNDKNLKAKKMQRMNQRNQQGNFDYGWNGGGGYAGGYAPQQGFQGHFGGGYNGGGYGGRGAGRGFGRGGFKRNFRGGGNPGFHQGGLGGPKRFKDDSQWYQDQQNFGQW</sequence>
<evidence type="ECO:0000313" key="5">
    <source>
        <dbReference type="EMBL" id="CBY37974.1"/>
    </source>
</evidence>
<dbReference type="EMBL" id="FN655102">
    <property type="protein sequence ID" value="CBY37974.1"/>
    <property type="molecule type" value="Genomic_DNA"/>
</dbReference>
<dbReference type="PROSITE" id="PS50102">
    <property type="entry name" value="RRM"/>
    <property type="match status" value="3"/>
</dbReference>
<dbReference type="InterPro" id="IPR012677">
    <property type="entry name" value="Nucleotide-bd_a/b_plait_sf"/>
</dbReference>
<dbReference type="Pfam" id="PF00076">
    <property type="entry name" value="RRM_1"/>
    <property type="match status" value="3"/>
</dbReference>
<feature type="region of interest" description="Disordered" evidence="3">
    <location>
        <begin position="538"/>
        <end position="566"/>
    </location>
</feature>
<dbReference type="Gene3D" id="3.30.70.330">
    <property type="match status" value="3"/>
</dbReference>
<feature type="compositionally biased region" description="Gly residues" evidence="3">
    <location>
        <begin position="546"/>
        <end position="560"/>
    </location>
</feature>
<dbReference type="InterPro" id="IPR035979">
    <property type="entry name" value="RBD_domain_sf"/>
</dbReference>
<evidence type="ECO:0000259" key="4">
    <source>
        <dbReference type="PROSITE" id="PS50102"/>
    </source>
</evidence>
<dbReference type="GO" id="GO:0003723">
    <property type="term" value="F:RNA binding"/>
    <property type="evidence" value="ECO:0007669"/>
    <property type="project" value="UniProtKB-UniRule"/>
</dbReference>
<dbReference type="SUPFAM" id="SSF54928">
    <property type="entry name" value="RNA-binding domain, RBD"/>
    <property type="match status" value="2"/>
</dbReference>
<feature type="domain" description="RRM" evidence="4">
    <location>
        <begin position="401"/>
        <end position="472"/>
    </location>
</feature>
<feature type="compositionally biased region" description="Polar residues" evidence="3">
    <location>
        <begin position="58"/>
        <end position="67"/>
    </location>
</feature>
<protein>
    <recommendedName>
        <fullName evidence="4">RRM domain-containing protein</fullName>
    </recommendedName>
</protein>
<proteinExistence type="predicted"/>
<accession>E4YR82</accession>
<dbReference type="AlphaFoldDB" id="E4YR82"/>
<keyword evidence="1 2" id="KW-0694">RNA-binding</keyword>
<name>E4YR82_OIKDI</name>